<reference evidence="2 3" key="1">
    <citation type="submission" date="2019-05" db="EMBL/GenBank/DDBJ databases">
        <authorList>
            <consortium name="Pathogen Informatics"/>
        </authorList>
    </citation>
    <scope>NUCLEOTIDE SEQUENCE [LARGE SCALE GENOMIC DNA]</scope>
    <source>
        <strain evidence="2 3">NCTC13032</strain>
    </source>
</reference>
<proteinExistence type="predicted"/>
<accession>A0A4U9I010</accession>
<evidence type="ECO:0000313" key="2">
    <source>
        <dbReference type="EMBL" id="VTP69575.1"/>
    </source>
</evidence>
<name>A0A4U9I010_9ENTR</name>
<gene>
    <name evidence="2" type="ORF">NCTC13032_04458</name>
</gene>
<evidence type="ECO:0000256" key="1">
    <source>
        <dbReference type="SAM" id="MobiDB-lite"/>
    </source>
</evidence>
<evidence type="ECO:0000313" key="3">
    <source>
        <dbReference type="Proteomes" id="UP000310719"/>
    </source>
</evidence>
<dbReference type="EMBL" id="LR590464">
    <property type="protein sequence ID" value="VTP69575.1"/>
    <property type="molecule type" value="Genomic_DNA"/>
</dbReference>
<organism evidence="2 3">
    <name type="scientific">Leclercia adecarboxylata</name>
    <dbReference type="NCBI Taxonomy" id="83655"/>
    <lineage>
        <taxon>Bacteria</taxon>
        <taxon>Pseudomonadati</taxon>
        <taxon>Pseudomonadota</taxon>
        <taxon>Gammaproteobacteria</taxon>
        <taxon>Enterobacterales</taxon>
        <taxon>Enterobacteriaceae</taxon>
        <taxon>Leclercia</taxon>
    </lineage>
</organism>
<dbReference type="Proteomes" id="UP000310719">
    <property type="component" value="Chromosome"/>
</dbReference>
<feature type="region of interest" description="Disordered" evidence="1">
    <location>
        <begin position="57"/>
        <end position="76"/>
    </location>
</feature>
<protein>
    <submittedName>
        <fullName evidence="2">Uncharacterized protein</fullName>
    </submittedName>
</protein>
<sequence>MNELETAAGVAGGLSAQRTCWGDEDYSRFNSVLDTTRNKLFQVMEAETAEGQERLKLAQETQRATAAQDRLPEVDL</sequence>
<dbReference type="AlphaFoldDB" id="A0A4U9I010"/>